<dbReference type="EMBL" id="SUMG01000023">
    <property type="protein sequence ID" value="NBG89380.1"/>
    <property type="molecule type" value="Genomic_DNA"/>
</dbReference>
<dbReference type="GO" id="GO:0005886">
    <property type="term" value="C:plasma membrane"/>
    <property type="evidence" value="ECO:0007669"/>
    <property type="project" value="UniProtKB-SubCell"/>
</dbReference>
<evidence type="ECO:0000313" key="11">
    <source>
        <dbReference type="Proteomes" id="UP000449710"/>
    </source>
</evidence>
<dbReference type="PIRSF" id="PIRSF037778">
    <property type="entry name" value="UCP037778_transp_RibU"/>
    <property type="match status" value="1"/>
</dbReference>
<evidence type="ECO:0000256" key="3">
    <source>
        <dbReference type="ARBA" id="ARBA00022448"/>
    </source>
</evidence>
<evidence type="ECO:0000256" key="5">
    <source>
        <dbReference type="ARBA" id="ARBA00022692"/>
    </source>
</evidence>
<evidence type="ECO:0000313" key="10">
    <source>
        <dbReference type="EMBL" id="NBG89380.1"/>
    </source>
</evidence>
<keyword evidence="6 9" id="KW-1133">Transmembrane helix</keyword>
<name>A0AA43XME5_9CLOT</name>
<gene>
    <name evidence="10" type="ORF">ISALK_12855</name>
</gene>
<evidence type="ECO:0000256" key="7">
    <source>
        <dbReference type="ARBA" id="ARBA00023136"/>
    </source>
</evidence>
<dbReference type="GO" id="GO:0032217">
    <property type="term" value="F:riboflavin transmembrane transporter activity"/>
    <property type="evidence" value="ECO:0007669"/>
    <property type="project" value="UniProtKB-UniRule"/>
</dbReference>
<dbReference type="RefSeq" id="WP_160722993.1">
    <property type="nucleotide sequence ID" value="NZ_SUMG01000023.1"/>
</dbReference>
<feature type="transmembrane region" description="Helical" evidence="9">
    <location>
        <begin position="56"/>
        <end position="76"/>
    </location>
</feature>
<dbReference type="InterPro" id="IPR024529">
    <property type="entry name" value="ECF_trnsprt_substrate-spec"/>
</dbReference>
<proteinExistence type="inferred from homology"/>
<evidence type="ECO:0000256" key="2">
    <source>
        <dbReference type="ARBA" id="ARBA00005540"/>
    </source>
</evidence>
<evidence type="ECO:0000256" key="8">
    <source>
        <dbReference type="PIRNR" id="PIRNR037778"/>
    </source>
</evidence>
<dbReference type="PANTHER" id="PTHR38438">
    <property type="entry name" value="RIBOFLAVIN TRANSPORTER RIBU"/>
    <property type="match status" value="1"/>
</dbReference>
<feature type="transmembrane region" description="Helical" evidence="9">
    <location>
        <begin position="122"/>
        <end position="144"/>
    </location>
</feature>
<dbReference type="AlphaFoldDB" id="A0AA43XME5"/>
<dbReference type="Pfam" id="PF12822">
    <property type="entry name" value="ECF_trnsprt"/>
    <property type="match status" value="1"/>
</dbReference>
<feature type="transmembrane region" description="Helical" evidence="9">
    <location>
        <begin position="26"/>
        <end position="49"/>
    </location>
</feature>
<keyword evidence="5 9" id="KW-0812">Transmembrane</keyword>
<keyword evidence="4 8" id="KW-1003">Cell membrane</keyword>
<dbReference type="Proteomes" id="UP000449710">
    <property type="component" value="Unassembled WGS sequence"/>
</dbReference>
<feature type="transmembrane region" description="Helical" evidence="9">
    <location>
        <begin position="88"/>
        <end position="110"/>
    </location>
</feature>
<dbReference type="Gene3D" id="1.10.1760.20">
    <property type="match status" value="1"/>
</dbReference>
<keyword evidence="11" id="KW-1185">Reference proteome</keyword>
<keyword evidence="3 8" id="KW-0813">Transport</keyword>
<sequence length="207" mass="22217">MENTERQKTLGFKATLSSTNSMVKMAILSVMAYVLMIIDFPIPIFPAFLKLDLSDVPALIGGFALGPVAGVIIQMVKAFLHFMTNSSTGGVGSFANFLVGSALVFPAAYIYHMNKTRKNAMIGIVVGAISMAIVGAIANIYILIPFYANFMPIDAIVEMGTAVNSRIVDVPTLVLYGVTPFNLFKGIIIGAVTMLIYKNIAPLLKSK</sequence>
<evidence type="ECO:0000256" key="9">
    <source>
        <dbReference type="SAM" id="Phobius"/>
    </source>
</evidence>
<evidence type="ECO:0000256" key="1">
    <source>
        <dbReference type="ARBA" id="ARBA00004651"/>
    </source>
</evidence>
<organism evidence="10 11">
    <name type="scientific">Isachenkonia alkalipeptolytica</name>
    <dbReference type="NCBI Taxonomy" id="2565777"/>
    <lineage>
        <taxon>Bacteria</taxon>
        <taxon>Bacillati</taxon>
        <taxon>Bacillota</taxon>
        <taxon>Clostridia</taxon>
        <taxon>Eubacteriales</taxon>
        <taxon>Clostridiaceae</taxon>
        <taxon>Isachenkonia</taxon>
    </lineage>
</organism>
<keyword evidence="7 8" id="KW-0472">Membrane</keyword>
<comment type="similarity">
    <text evidence="2 8">Belongs to the prokaryotic riboflavin transporter (P-RFT) (TC 2.A.87) family.</text>
</comment>
<accession>A0AA43XME5</accession>
<reference evidence="10 11" key="1">
    <citation type="submission" date="2019-04" db="EMBL/GenBank/DDBJ databases">
        <title>Isachenkonia alkalipeptolytica gen. nov. sp. nov. a new anaerobic, alkiliphilic organothrophic bacterium capable to reduce synthesized ferrihydrite isolated from a soda lake.</title>
        <authorList>
            <person name="Toshchakov S.V."/>
            <person name="Zavarzina D.G."/>
            <person name="Zhilina T.N."/>
            <person name="Kostrikina N.A."/>
            <person name="Kublanov I.V."/>
        </authorList>
    </citation>
    <scope>NUCLEOTIDE SEQUENCE [LARGE SCALE GENOMIC DNA]</scope>
    <source>
        <strain evidence="10 11">Z-1701</strain>
    </source>
</reference>
<comment type="caution">
    <text evidence="10">The sequence shown here is derived from an EMBL/GenBank/DDBJ whole genome shotgun (WGS) entry which is preliminary data.</text>
</comment>
<evidence type="ECO:0000256" key="4">
    <source>
        <dbReference type="ARBA" id="ARBA00022475"/>
    </source>
</evidence>
<dbReference type="PANTHER" id="PTHR38438:SF1">
    <property type="entry name" value="RIBOFLAVIN TRANSPORTER RIBU"/>
    <property type="match status" value="1"/>
</dbReference>
<evidence type="ECO:0000256" key="6">
    <source>
        <dbReference type="ARBA" id="ARBA00022989"/>
    </source>
</evidence>
<dbReference type="InterPro" id="IPR025720">
    <property type="entry name" value="RibU"/>
</dbReference>
<protein>
    <recommendedName>
        <fullName evidence="8">Riboflavin transporter</fullName>
    </recommendedName>
</protein>
<feature type="transmembrane region" description="Helical" evidence="9">
    <location>
        <begin position="173"/>
        <end position="197"/>
    </location>
</feature>
<comment type="function">
    <text evidence="8">Probably a riboflavin-binding protein that interacts with the energy-coupling factor (ECF) ABC-transporter complex.</text>
</comment>
<comment type="subcellular location">
    <subcellularLocation>
        <location evidence="1">Cell membrane</location>
        <topology evidence="1">Multi-pass membrane protein</topology>
    </subcellularLocation>
</comment>